<evidence type="ECO:0000313" key="3">
    <source>
        <dbReference type="Proteomes" id="UP001168990"/>
    </source>
</evidence>
<dbReference type="EMBL" id="JAQQBS010000002">
    <property type="protein sequence ID" value="KAK0173703.1"/>
    <property type="molecule type" value="Genomic_DNA"/>
</dbReference>
<comment type="caution">
    <text evidence="2">The sequence shown here is derived from an EMBL/GenBank/DDBJ whole genome shotgun (WGS) entry which is preliminary data.</text>
</comment>
<reference evidence="2" key="2">
    <citation type="submission" date="2023-03" db="EMBL/GenBank/DDBJ databases">
        <authorList>
            <person name="Inwood S.N."/>
            <person name="Skelly J.G."/>
            <person name="Guhlin J."/>
            <person name="Harrop T.W.R."/>
            <person name="Goldson S.G."/>
            <person name="Dearden P.K."/>
        </authorList>
    </citation>
    <scope>NUCLEOTIDE SEQUENCE</scope>
    <source>
        <strain evidence="2">Irish</strain>
        <tissue evidence="2">Whole body</tissue>
    </source>
</reference>
<dbReference type="Proteomes" id="UP001168990">
    <property type="component" value="Unassembled WGS sequence"/>
</dbReference>
<name>A0AA39FQ93_9HYME</name>
<sequence>MPQEYTNINTTMVYRGHLQTDDPQDAPKLVRMTPLRTSRCETVSKPRTIAQSPDKQLNIANQNVKINAKITPPKLQNINEIRESVLNKKSPKKQDDFFPAIGKIKSTLYSSTSSSPSSSVRSQKPNSMLANLKDLERLRNIALDDTERVKNINNTTNKTTRILTQKLVESSRVDENRQRSMYISKNRIDTLAPLPDQPKAPIRRRKDIQRQQQYSLIDNQDSKLQHRPDILEGLIKESERQLEQLTADIGAGNSTMIDDVNSDSEDKKKGQLHDLTNENICTYTADGLGMVVGGNGVH</sequence>
<feature type="region of interest" description="Disordered" evidence="1">
    <location>
        <begin position="108"/>
        <end position="127"/>
    </location>
</feature>
<proteinExistence type="predicted"/>
<protein>
    <submittedName>
        <fullName evidence="2">Uncharacterized protein</fullName>
    </submittedName>
</protein>
<reference evidence="2" key="1">
    <citation type="journal article" date="2023" name="bioRxiv">
        <title>Scaffold-level genome assemblies of two parasitoid biocontrol wasps reveal the parthenogenesis mechanism and an associated novel virus.</title>
        <authorList>
            <person name="Inwood S."/>
            <person name="Skelly J."/>
            <person name="Guhlin J."/>
            <person name="Harrop T."/>
            <person name="Goldson S."/>
            <person name="Dearden P."/>
        </authorList>
    </citation>
    <scope>NUCLEOTIDE SEQUENCE</scope>
    <source>
        <strain evidence="2">Irish</strain>
        <tissue evidence="2">Whole body</tissue>
    </source>
</reference>
<dbReference type="AlphaFoldDB" id="A0AA39FQ93"/>
<keyword evidence="3" id="KW-1185">Reference proteome</keyword>
<evidence type="ECO:0000313" key="2">
    <source>
        <dbReference type="EMBL" id="KAK0173703.1"/>
    </source>
</evidence>
<organism evidence="2 3">
    <name type="scientific">Microctonus aethiopoides</name>
    <dbReference type="NCBI Taxonomy" id="144406"/>
    <lineage>
        <taxon>Eukaryota</taxon>
        <taxon>Metazoa</taxon>
        <taxon>Ecdysozoa</taxon>
        <taxon>Arthropoda</taxon>
        <taxon>Hexapoda</taxon>
        <taxon>Insecta</taxon>
        <taxon>Pterygota</taxon>
        <taxon>Neoptera</taxon>
        <taxon>Endopterygota</taxon>
        <taxon>Hymenoptera</taxon>
        <taxon>Apocrita</taxon>
        <taxon>Ichneumonoidea</taxon>
        <taxon>Braconidae</taxon>
        <taxon>Euphorinae</taxon>
        <taxon>Microctonus</taxon>
    </lineage>
</organism>
<gene>
    <name evidence="2" type="ORF">PV328_006860</name>
</gene>
<accession>A0AA39FQ93</accession>
<evidence type="ECO:0000256" key="1">
    <source>
        <dbReference type="SAM" id="MobiDB-lite"/>
    </source>
</evidence>